<keyword evidence="4 8" id="KW-1133">Transmembrane helix</keyword>
<comment type="subcellular location">
    <subcellularLocation>
        <location evidence="1">Membrane</location>
        <topology evidence="1">Multi-pass membrane protein</topology>
    </subcellularLocation>
</comment>
<organism evidence="9 10">
    <name type="scientific">Hipposideros armiger</name>
    <name type="common">Great Himalayan leaf-nosed bat</name>
    <dbReference type="NCBI Taxonomy" id="186990"/>
    <lineage>
        <taxon>Eukaryota</taxon>
        <taxon>Metazoa</taxon>
        <taxon>Chordata</taxon>
        <taxon>Craniata</taxon>
        <taxon>Vertebrata</taxon>
        <taxon>Euteleostomi</taxon>
        <taxon>Mammalia</taxon>
        <taxon>Eutheria</taxon>
        <taxon>Laurasiatheria</taxon>
        <taxon>Chiroptera</taxon>
        <taxon>Yinpterochiroptera</taxon>
        <taxon>Rhinolophoidea</taxon>
        <taxon>Hipposideridae</taxon>
        <taxon>Hipposideros</taxon>
    </lineage>
</organism>
<evidence type="ECO:0000256" key="6">
    <source>
        <dbReference type="ARBA" id="ARBA00069114"/>
    </source>
</evidence>
<dbReference type="Pfam" id="PF00822">
    <property type="entry name" value="PMP22_Claudin"/>
    <property type="match status" value="1"/>
</dbReference>
<keyword evidence="9" id="KW-1185">Reference proteome</keyword>
<dbReference type="GeneID" id="109377745"/>
<feature type="transmembrane region" description="Helical" evidence="8">
    <location>
        <begin position="120"/>
        <end position="138"/>
    </location>
</feature>
<evidence type="ECO:0000256" key="2">
    <source>
        <dbReference type="ARBA" id="ARBA00006864"/>
    </source>
</evidence>
<dbReference type="FunFam" id="1.20.140.150:FF:000032">
    <property type="entry name" value="Claudin domain containing 2"/>
    <property type="match status" value="1"/>
</dbReference>
<dbReference type="CTD" id="125875"/>
<keyword evidence="5 8" id="KW-0472">Membrane</keyword>
<proteinExistence type="inferred from homology"/>
<evidence type="ECO:0000256" key="3">
    <source>
        <dbReference type="ARBA" id="ARBA00022692"/>
    </source>
</evidence>
<keyword evidence="3 8" id="KW-0812">Transmembrane</keyword>
<feature type="transmembrane region" description="Helical" evidence="8">
    <location>
        <begin position="84"/>
        <end position="108"/>
    </location>
</feature>
<evidence type="ECO:0000256" key="1">
    <source>
        <dbReference type="ARBA" id="ARBA00004141"/>
    </source>
</evidence>
<name>A0A8B7QNS8_HIPAR</name>
<dbReference type="OrthoDB" id="5967271at2759"/>
<feature type="transmembrane region" description="Helical" evidence="8">
    <location>
        <begin position="150"/>
        <end position="168"/>
    </location>
</feature>
<dbReference type="GO" id="GO:0005886">
    <property type="term" value="C:plasma membrane"/>
    <property type="evidence" value="ECO:0007669"/>
    <property type="project" value="TreeGrafter"/>
</dbReference>
<dbReference type="InterPro" id="IPR004031">
    <property type="entry name" value="PMP22/EMP/MP20/Claudin"/>
</dbReference>
<comment type="similarity">
    <text evidence="2">Belongs to the PMP-22/EMP/MP20 family.</text>
</comment>
<dbReference type="PROSITE" id="PS01221">
    <property type="entry name" value="PMP22_1"/>
    <property type="match status" value="1"/>
</dbReference>
<protein>
    <recommendedName>
        <fullName evidence="6">Claudin domain-containing protein 2</fullName>
    </recommendedName>
</protein>
<gene>
    <name evidence="10" type="primary">CLDND2</name>
</gene>
<evidence type="ECO:0000256" key="4">
    <source>
        <dbReference type="ARBA" id="ARBA00022989"/>
    </source>
</evidence>
<accession>A0A8B7QNS8</accession>
<dbReference type="RefSeq" id="XP_019489725.1">
    <property type="nucleotide sequence ID" value="XM_019634180.1"/>
</dbReference>
<feature type="compositionally biased region" description="Polar residues" evidence="7">
    <location>
        <begin position="196"/>
        <end position="214"/>
    </location>
</feature>
<dbReference type="AlphaFoldDB" id="A0A8B7QNS8"/>
<evidence type="ECO:0000313" key="10">
    <source>
        <dbReference type="RefSeq" id="XP_019489725.1"/>
    </source>
</evidence>
<dbReference type="InterPro" id="IPR050579">
    <property type="entry name" value="PMP-22/EMP/MP20-like"/>
</dbReference>
<sequence>MGLGMEGMLANTACVDPRSSLPGMGVKRSLQSGGTLLGFLANILMILSTATNYWIRFPRGHSGLWQECKGRICSNIPCQTMLAVTGACMVLATGSGIVGSVMGLRILCHEGDSRGQTTSAIFFLCGLLLLIALTGYTVKNAWKNDVFFSWSYFSGWLALPFAFLAGNLDSGKRVKETVQGTPPPRRDSLAALPGNPTLTSQGLPNTLHSRLLQTRQRRSGAPNPRLRGPPGHSPHDPPSSTRLPFPSR</sequence>
<evidence type="ECO:0000313" key="9">
    <source>
        <dbReference type="Proteomes" id="UP000694851"/>
    </source>
</evidence>
<evidence type="ECO:0000256" key="5">
    <source>
        <dbReference type="ARBA" id="ARBA00023136"/>
    </source>
</evidence>
<dbReference type="Gene3D" id="1.20.140.150">
    <property type="match status" value="1"/>
</dbReference>
<evidence type="ECO:0000256" key="8">
    <source>
        <dbReference type="SAM" id="Phobius"/>
    </source>
</evidence>
<dbReference type="PANTHER" id="PTHR10671:SF30">
    <property type="entry name" value="CLAUDIN DOMAIN-CONTAINING PROTEIN 2"/>
    <property type="match status" value="1"/>
</dbReference>
<dbReference type="PANTHER" id="PTHR10671">
    <property type="entry name" value="EPITHELIAL MEMBRANE PROTEIN-RELATED"/>
    <property type="match status" value="1"/>
</dbReference>
<feature type="transmembrane region" description="Helical" evidence="8">
    <location>
        <begin position="34"/>
        <end position="55"/>
    </location>
</feature>
<dbReference type="Proteomes" id="UP000694851">
    <property type="component" value="Unplaced"/>
</dbReference>
<reference evidence="10" key="1">
    <citation type="submission" date="2025-08" db="UniProtKB">
        <authorList>
            <consortium name="RefSeq"/>
        </authorList>
    </citation>
    <scope>IDENTIFICATION</scope>
    <source>
        <tissue evidence="10">Muscle</tissue>
    </source>
</reference>
<evidence type="ECO:0000256" key="7">
    <source>
        <dbReference type="SAM" id="MobiDB-lite"/>
    </source>
</evidence>
<feature type="region of interest" description="Disordered" evidence="7">
    <location>
        <begin position="174"/>
        <end position="248"/>
    </location>
</feature>
<dbReference type="KEGG" id="hai:109377745"/>
<dbReference type="InterPro" id="IPR004032">
    <property type="entry name" value="PMP22_EMP_MP20"/>
</dbReference>